<evidence type="ECO:0000313" key="3">
    <source>
        <dbReference type="EMBL" id="OPJ55661.1"/>
    </source>
</evidence>
<dbReference type="GO" id="GO:0047700">
    <property type="term" value="F:beta-glucoside kinase activity"/>
    <property type="evidence" value="ECO:0007669"/>
    <property type="project" value="UniProtKB-EC"/>
</dbReference>
<dbReference type="CDD" id="cd24152">
    <property type="entry name" value="ASKHA_NBD_ROK-like"/>
    <property type="match status" value="1"/>
</dbReference>
<dbReference type="Gene3D" id="3.30.420.40">
    <property type="match status" value="2"/>
</dbReference>
<dbReference type="InterPro" id="IPR000600">
    <property type="entry name" value="ROK"/>
</dbReference>
<evidence type="ECO:0000256" key="2">
    <source>
        <dbReference type="SAM" id="Coils"/>
    </source>
</evidence>
<dbReference type="EC" id="2.7.1.85" evidence="3"/>
<gene>
    <name evidence="3" type="primary">bglK</name>
    <name evidence="3" type="ORF">CLOTH_14200</name>
</gene>
<keyword evidence="3" id="KW-0418">Kinase</keyword>
<keyword evidence="3" id="KW-0808">Transferase</keyword>
<dbReference type="InterPro" id="IPR043129">
    <property type="entry name" value="ATPase_NBD"/>
</dbReference>
<proteinExistence type="inferred from homology"/>
<comment type="similarity">
    <text evidence="1">Belongs to the ROK (NagC/XylR) family.</text>
</comment>
<feature type="coiled-coil region" evidence="2">
    <location>
        <begin position="245"/>
        <end position="272"/>
    </location>
</feature>
<sequence>MKQYLGIDIGGTYIKYGIYSSDGVKIKSSKVKTCLESLDSFIDTLVGIIDDNKNVDGIGISMPGFVDVNTGFILDAGAIKPLHGKNLKEILLERTNRYVDIENDANCVVLAEKWMGNGKDYSNFLALTIGTGIGGGIIIDNKLYRGHKFMAGEFGYMIVDGINEDGRENSTASLVASTQALVKQVAKVKNIPFEKLSGEKIFELLEQNDTDVVCVYNKWIERLALTIYNLVYSFNPQAVLIGGGVSSQAKLLEDLKNTLDNLDSRINNFVKINTCKFNNESGQIGAIYNHLVNNKIL</sequence>
<dbReference type="EMBL" id="MZGW01000004">
    <property type="protein sequence ID" value="OPJ55661.1"/>
    <property type="molecule type" value="Genomic_DNA"/>
</dbReference>
<dbReference type="STRING" id="29349.CLOTH_14200"/>
<dbReference type="SUPFAM" id="SSF53067">
    <property type="entry name" value="Actin-like ATPase domain"/>
    <property type="match status" value="1"/>
</dbReference>
<evidence type="ECO:0000313" key="4">
    <source>
        <dbReference type="Proteomes" id="UP000190140"/>
    </source>
</evidence>
<keyword evidence="2" id="KW-0175">Coiled coil</keyword>
<comment type="caution">
    <text evidence="3">The sequence shown here is derived from an EMBL/GenBank/DDBJ whole genome shotgun (WGS) entry which is preliminary data.</text>
</comment>
<dbReference type="RefSeq" id="WP_158080483.1">
    <property type="nucleotide sequence ID" value="NZ_MZGW01000004.1"/>
</dbReference>
<reference evidence="3 4" key="1">
    <citation type="submission" date="2017-03" db="EMBL/GenBank/DDBJ databases">
        <title>Genome sequence of Clostridium thermoalcaliphilum DSM 7309.</title>
        <authorList>
            <person name="Poehlein A."/>
            <person name="Daniel R."/>
        </authorList>
    </citation>
    <scope>NUCLEOTIDE SEQUENCE [LARGE SCALE GENOMIC DNA]</scope>
    <source>
        <strain evidence="3 4">DSM 7309</strain>
    </source>
</reference>
<evidence type="ECO:0000256" key="1">
    <source>
        <dbReference type="ARBA" id="ARBA00006479"/>
    </source>
</evidence>
<protein>
    <submittedName>
        <fullName evidence="3">Beta-glucoside kinase</fullName>
        <ecNumber evidence="3">2.7.1.85</ecNumber>
    </submittedName>
</protein>
<dbReference type="OrthoDB" id="9795247at2"/>
<name>A0A1V4I6R2_9FIRM</name>
<dbReference type="PANTHER" id="PTHR18964:SF165">
    <property type="entry name" value="BETA-GLUCOSIDE KINASE"/>
    <property type="match status" value="1"/>
</dbReference>
<dbReference type="AlphaFoldDB" id="A0A1V4I6R2"/>
<organism evidence="3 4">
    <name type="scientific">Alkalithermobacter paradoxus</name>
    <dbReference type="NCBI Taxonomy" id="29349"/>
    <lineage>
        <taxon>Bacteria</taxon>
        <taxon>Bacillati</taxon>
        <taxon>Bacillota</taxon>
        <taxon>Clostridia</taxon>
        <taxon>Peptostreptococcales</taxon>
        <taxon>Tepidibacteraceae</taxon>
        <taxon>Alkalithermobacter</taxon>
    </lineage>
</organism>
<dbReference type="PANTHER" id="PTHR18964">
    <property type="entry name" value="ROK (REPRESSOR, ORF, KINASE) FAMILY"/>
    <property type="match status" value="1"/>
</dbReference>
<dbReference type="Pfam" id="PF00480">
    <property type="entry name" value="ROK"/>
    <property type="match status" value="1"/>
</dbReference>
<dbReference type="Proteomes" id="UP000190140">
    <property type="component" value="Unassembled WGS sequence"/>
</dbReference>
<keyword evidence="4" id="KW-1185">Reference proteome</keyword>
<accession>A0A1V4I6R2</accession>